<evidence type="ECO:0000313" key="2">
    <source>
        <dbReference type="EMBL" id="QAA76733.1"/>
    </source>
</evidence>
<feature type="region of interest" description="Disordered" evidence="1">
    <location>
        <begin position="89"/>
        <end position="128"/>
    </location>
</feature>
<dbReference type="EMBL" id="CP034928">
    <property type="protein sequence ID" value="QAA76733.1"/>
    <property type="molecule type" value="Genomic_DNA"/>
</dbReference>
<gene>
    <name evidence="2" type="ORF">BIP78_0967</name>
</gene>
<sequence length="128" mass="14187">MPPSARRYFRSGARSSGGCGRTGVRGWTSASGAVHWTVSWGLRSLPGADGRTGYAGWCACPSSRYWERPPGRLLFPNRRSRRGVWRRWRSPRTGGTSRLELSRRSGSSTLRTGAQPESWKAIPVRSPP</sequence>
<dbReference type="KEGG" id="bih:BIP78_0967"/>
<protein>
    <submittedName>
        <fullName evidence="2">Uncharacterized protein</fullName>
    </submittedName>
</protein>
<dbReference type="AlphaFoldDB" id="A0A410FUM5"/>
<feature type="compositionally biased region" description="Low complexity" evidence="1">
    <location>
        <begin position="91"/>
        <end position="113"/>
    </location>
</feature>
<feature type="region of interest" description="Disordered" evidence="1">
    <location>
        <begin position="1"/>
        <end position="23"/>
    </location>
</feature>
<evidence type="ECO:0000313" key="3">
    <source>
        <dbReference type="Proteomes" id="UP000287233"/>
    </source>
</evidence>
<reference evidence="3" key="1">
    <citation type="submission" date="2018-12" db="EMBL/GenBank/DDBJ databases">
        <title>Complete genome sequence of an uncultured bacterium of the candidate phylum Bipolaricaulota.</title>
        <authorList>
            <person name="Kadnikov V.V."/>
            <person name="Mardanov A.V."/>
            <person name="Beletsky A.V."/>
            <person name="Frank Y.A."/>
            <person name="Karnachuk O.V."/>
            <person name="Ravin N.V."/>
        </authorList>
    </citation>
    <scope>NUCLEOTIDE SEQUENCE [LARGE SCALE GENOMIC DNA]</scope>
</reference>
<dbReference type="Proteomes" id="UP000287233">
    <property type="component" value="Chromosome"/>
</dbReference>
<organism evidence="2 3">
    <name type="scientific">Bipolaricaulis sibiricus</name>
    <dbReference type="NCBI Taxonomy" id="2501609"/>
    <lineage>
        <taxon>Bacteria</taxon>
        <taxon>Candidatus Bipolaricaulota</taxon>
        <taxon>Candidatus Bipolaricaulia</taxon>
        <taxon>Candidatus Bipolaricaulales</taxon>
        <taxon>Candidatus Bipolaricaulaceae</taxon>
        <taxon>Candidatus Bipolaricaulis</taxon>
    </lineage>
</organism>
<name>A0A410FUM5_BIPS1</name>
<accession>A0A410FUM5</accession>
<evidence type="ECO:0000256" key="1">
    <source>
        <dbReference type="SAM" id="MobiDB-lite"/>
    </source>
</evidence>
<proteinExistence type="predicted"/>